<dbReference type="AlphaFoldDB" id="A0AAV4QHI2"/>
<reference evidence="1 2" key="1">
    <citation type="submission" date="2021-06" db="EMBL/GenBank/DDBJ databases">
        <title>Caerostris extrusa draft genome.</title>
        <authorList>
            <person name="Kono N."/>
            <person name="Arakawa K."/>
        </authorList>
    </citation>
    <scope>NUCLEOTIDE SEQUENCE [LARGE SCALE GENOMIC DNA]</scope>
</reference>
<comment type="caution">
    <text evidence="1">The sequence shown here is derived from an EMBL/GenBank/DDBJ whole genome shotgun (WGS) entry which is preliminary data.</text>
</comment>
<dbReference type="EMBL" id="BPLR01006124">
    <property type="protein sequence ID" value="GIY07571.1"/>
    <property type="molecule type" value="Genomic_DNA"/>
</dbReference>
<dbReference type="Proteomes" id="UP001054945">
    <property type="component" value="Unassembled WGS sequence"/>
</dbReference>
<sequence length="124" mass="14388">MAWMGTIYPMEHTGDAVSQVVLDIESGSSLRNNLESLSPPSIWKNTELRELSENEELLSFHRRTIAAEGTDRTINYFELMKIKKQEIRSHWKLPELLPENGPNCSEREEQAFRWVKATLIASQW</sequence>
<organism evidence="1 2">
    <name type="scientific">Caerostris extrusa</name>
    <name type="common">Bark spider</name>
    <name type="synonym">Caerostris bankana</name>
    <dbReference type="NCBI Taxonomy" id="172846"/>
    <lineage>
        <taxon>Eukaryota</taxon>
        <taxon>Metazoa</taxon>
        <taxon>Ecdysozoa</taxon>
        <taxon>Arthropoda</taxon>
        <taxon>Chelicerata</taxon>
        <taxon>Arachnida</taxon>
        <taxon>Araneae</taxon>
        <taxon>Araneomorphae</taxon>
        <taxon>Entelegynae</taxon>
        <taxon>Araneoidea</taxon>
        <taxon>Araneidae</taxon>
        <taxon>Caerostris</taxon>
    </lineage>
</organism>
<accession>A0AAV4QHI2</accession>
<keyword evidence="2" id="KW-1185">Reference proteome</keyword>
<protein>
    <submittedName>
        <fullName evidence="1">Uncharacterized protein</fullName>
    </submittedName>
</protein>
<evidence type="ECO:0000313" key="1">
    <source>
        <dbReference type="EMBL" id="GIY07571.1"/>
    </source>
</evidence>
<gene>
    <name evidence="1" type="ORF">CEXT_215881</name>
</gene>
<proteinExistence type="predicted"/>
<name>A0AAV4QHI2_CAEEX</name>
<evidence type="ECO:0000313" key="2">
    <source>
        <dbReference type="Proteomes" id="UP001054945"/>
    </source>
</evidence>